<name>A0A561SEY0_9ACTN</name>
<evidence type="ECO:0000256" key="2">
    <source>
        <dbReference type="SAM" id="Phobius"/>
    </source>
</evidence>
<dbReference type="EMBL" id="VIWT01000005">
    <property type="protein sequence ID" value="TWF73420.1"/>
    <property type="molecule type" value="Genomic_DNA"/>
</dbReference>
<proteinExistence type="predicted"/>
<keyword evidence="2" id="KW-0812">Transmembrane</keyword>
<feature type="compositionally biased region" description="Low complexity" evidence="1">
    <location>
        <begin position="1"/>
        <end position="15"/>
    </location>
</feature>
<evidence type="ECO:0000313" key="3">
    <source>
        <dbReference type="EMBL" id="TWF73420.1"/>
    </source>
</evidence>
<gene>
    <name evidence="3" type="ORF">FHX73_1531</name>
</gene>
<accession>A0A561SEY0</accession>
<feature type="transmembrane region" description="Helical" evidence="2">
    <location>
        <begin position="48"/>
        <end position="67"/>
    </location>
</feature>
<comment type="caution">
    <text evidence="3">The sequence shown here is derived from an EMBL/GenBank/DDBJ whole genome shotgun (WGS) entry which is preliminary data.</text>
</comment>
<evidence type="ECO:0000256" key="1">
    <source>
        <dbReference type="SAM" id="MobiDB-lite"/>
    </source>
</evidence>
<protein>
    <submittedName>
        <fullName evidence="3">Uncharacterized protein</fullName>
    </submittedName>
</protein>
<dbReference type="OrthoDB" id="2955510at2"/>
<keyword evidence="4" id="KW-1185">Reference proteome</keyword>
<evidence type="ECO:0000313" key="4">
    <source>
        <dbReference type="Proteomes" id="UP000317940"/>
    </source>
</evidence>
<dbReference type="RefSeq" id="WP_145910410.1">
    <property type="nucleotide sequence ID" value="NZ_BAAAMZ010000001.1"/>
</dbReference>
<feature type="transmembrane region" description="Helical" evidence="2">
    <location>
        <begin position="73"/>
        <end position="93"/>
    </location>
</feature>
<organism evidence="3 4">
    <name type="scientific">Kitasatospora viridis</name>
    <dbReference type="NCBI Taxonomy" id="281105"/>
    <lineage>
        <taxon>Bacteria</taxon>
        <taxon>Bacillati</taxon>
        <taxon>Actinomycetota</taxon>
        <taxon>Actinomycetes</taxon>
        <taxon>Kitasatosporales</taxon>
        <taxon>Streptomycetaceae</taxon>
        <taxon>Kitasatospora</taxon>
    </lineage>
</organism>
<dbReference type="AlphaFoldDB" id="A0A561SEY0"/>
<sequence length="106" mass="11001">MSTRGGSRTRLRSASPAPQARSVLPATPFGAVVGKELRLYSRSMLRGVSLMIAFLVGVLVCVIPSLFGTPLLLPFAGLLFAAIAAAGATNLDGDDATALWLMRKAG</sequence>
<reference evidence="3 4" key="1">
    <citation type="submission" date="2019-06" db="EMBL/GenBank/DDBJ databases">
        <title>Sequencing the genomes of 1000 actinobacteria strains.</title>
        <authorList>
            <person name="Klenk H.-P."/>
        </authorList>
    </citation>
    <scope>NUCLEOTIDE SEQUENCE [LARGE SCALE GENOMIC DNA]</scope>
    <source>
        <strain evidence="3 4">DSM 44826</strain>
    </source>
</reference>
<keyword evidence="2" id="KW-0472">Membrane</keyword>
<feature type="region of interest" description="Disordered" evidence="1">
    <location>
        <begin position="1"/>
        <end position="22"/>
    </location>
</feature>
<keyword evidence="2" id="KW-1133">Transmembrane helix</keyword>
<dbReference type="Proteomes" id="UP000317940">
    <property type="component" value="Unassembled WGS sequence"/>
</dbReference>